<dbReference type="GO" id="GO:0016020">
    <property type="term" value="C:membrane"/>
    <property type="evidence" value="ECO:0007669"/>
    <property type="project" value="TreeGrafter"/>
</dbReference>
<feature type="domain" description="Dynamin-type G" evidence="4">
    <location>
        <begin position="35"/>
        <end position="338"/>
    </location>
</feature>
<dbReference type="GO" id="GO:0005525">
    <property type="term" value="F:GTP binding"/>
    <property type="evidence" value="ECO:0007669"/>
    <property type="project" value="InterPro"/>
</dbReference>
<dbReference type="CDD" id="cd08771">
    <property type="entry name" value="DLP_1"/>
    <property type="match status" value="1"/>
</dbReference>
<name>A0A7C8PU62_ORBOL</name>
<protein>
    <recommendedName>
        <fullName evidence="7">GED domain-containing protein</fullName>
    </recommendedName>
</protein>
<dbReference type="SMART" id="SM00053">
    <property type="entry name" value="DYNc"/>
    <property type="match status" value="1"/>
</dbReference>
<evidence type="ECO:0000259" key="4">
    <source>
        <dbReference type="PROSITE" id="PS51718"/>
    </source>
</evidence>
<dbReference type="InterPro" id="IPR001401">
    <property type="entry name" value="Dynamin_GTPase"/>
</dbReference>
<dbReference type="Gene3D" id="3.40.50.300">
    <property type="entry name" value="P-loop containing nucleotide triphosphate hydrolases"/>
    <property type="match status" value="1"/>
</dbReference>
<dbReference type="InterPro" id="IPR020850">
    <property type="entry name" value="GED_dom"/>
</dbReference>
<dbReference type="Pfam" id="PF01031">
    <property type="entry name" value="Dynamin_M"/>
    <property type="match status" value="1"/>
</dbReference>
<dbReference type="InterPro" id="IPR027417">
    <property type="entry name" value="P-loop_NTPase"/>
</dbReference>
<keyword evidence="2" id="KW-0342">GTP-binding</keyword>
<dbReference type="Pfam" id="PF00350">
    <property type="entry name" value="Dynamin_N"/>
    <property type="match status" value="1"/>
</dbReference>
<dbReference type="GO" id="GO:0048312">
    <property type="term" value="P:intracellular distribution of mitochondria"/>
    <property type="evidence" value="ECO:0007669"/>
    <property type="project" value="TreeGrafter"/>
</dbReference>
<dbReference type="PANTHER" id="PTHR11566:SF21">
    <property type="entry name" value="DYNAMIN RELATED PROTEIN 1, ISOFORM A"/>
    <property type="match status" value="1"/>
</dbReference>
<dbReference type="EMBL" id="JAABOE010000037">
    <property type="protein sequence ID" value="KAF3179721.1"/>
    <property type="molecule type" value="Genomic_DNA"/>
</dbReference>
<proteinExistence type="predicted"/>
<evidence type="ECO:0008006" key="7">
    <source>
        <dbReference type="Google" id="ProtNLM"/>
    </source>
</evidence>
<dbReference type="InterPro" id="IPR045063">
    <property type="entry name" value="Dynamin_N"/>
</dbReference>
<dbReference type="PROSITE" id="PS51718">
    <property type="entry name" value="G_DYNAMIN_2"/>
    <property type="match status" value="1"/>
</dbReference>
<keyword evidence="1" id="KW-0547">Nucleotide-binding</keyword>
<dbReference type="FunFam" id="3.40.50.300:FF:001425">
    <property type="entry name" value="Dynamin GTPase, putative"/>
    <property type="match status" value="1"/>
</dbReference>
<dbReference type="GO" id="GO:0005874">
    <property type="term" value="C:microtubule"/>
    <property type="evidence" value="ECO:0007669"/>
    <property type="project" value="TreeGrafter"/>
</dbReference>
<evidence type="ECO:0000313" key="5">
    <source>
        <dbReference type="EMBL" id="KAF3179721.1"/>
    </source>
</evidence>
<dbReference type="GO" id="GO:0000266">
    <property type="term" value="P:mitochondrial fission"/>
    <property type="evidence" value="ECO:0007669"/>
    <property type="project" value="TreeGrafter"/>
</dbReference>
<dbReference type="PANTHER" id="PTHR11566">
    <property type="entry name" value="DYNAMIN"/>
    <property type="match status" value="1"/>
</dbReference>
<reference evidence="5 6" key="1">
    <citation type="submission" date="2019-06" db="EMBL/GenBank/DDBJ databases">
        <authorList>
            <person name="Palmer J.M."/>
        </authorList>
    </citation>
    <scope>NUCLEOTIDE SEQUENCE [LARGE SCALE GENOMIC DNA]</scope>
    <source>
        <strain evidence="5 6">TWF788</strain>
    </source>
</reference>
<dbReference type="SUPFAM" id="SSF52540">
    <property type="entry name" value="P-loop containing nucleoside triphosphate hydrolases"/>
    <property type="match status" value="1"/>
</dbReference>
<comment type="caution">
    <text evidence="5">The sequence shown here is derived from an EMBL/GenBank/DDBJ whole genome shotgun (WGS) entry which is preliminary data.</text>
</comment>
<organism evidence="5 6">
    <name type="scientific">Orbilia oligospora</name>
    <name type="common">Nematode-trapping fungus</name>
    <name type="synonym">Arthrobotrys oligospora</name>
    <dbReference type="NCBI Taxonomy" id="2813651"/>
    <lineage>
        <taxon>Eukaryota</taxon>
        <taxon>Fungi</taxon>
        <taxon>Dikarya</taxon>
        <taxon>Ascomycota</taxon>
        <taxon>Pezizomycotina</taxon>
        <taxon>Orbiliomycetes</taxon>
        <taxon>Orbiliales</taxon>
        <taxon>Orbiliaceae</taxon>
        <taxon>Orbilia</taxon>
    </lineage>
</organism>
<accession>A0A7C8PU62</accession>
<dbReference type="GO" id="GO:0005739">
    <property type="term" value="C:mitochondrion"/>
    <property type="evidence" value="ECO:0007669"/>
    <property type="project" value="TreeGrafter"/>
</dbReference>
<dbReference type="PROSITE" id="PS51388">
    <property type="entry name" value="GED"/>
    <property type="match status" value="1"/>
</dbReference>
<gene>
    <name evidence="5" type="ORF">TWF788_007025</name>
</gene>
<dbReference type="InterPro" id="IPR022812">
    <property type="entry name" value="Dynamin"/>
</dbReference>
<evidence type="ECO:0000256" key="1">
    <source>
        <dbReference type="ARBA" id="ARBA00022741"/>
    </source>
</evidence>
<evidence type="ECO:0000256" key="2">
    <source>
        <dbReference type="ARBA" id="ARBA00023134"/>
    </source>
</evidence>
<dbReference type="AlphaFoldDB" id="A0A7C8PU62"/>
<dbReference type="InterPro" id="IPR030381">
    <property type="entry name" value="G_DYNAMIN_dom"/>
</dbReference>
<sequence>MTLNNSTTLTQGTTNRSKPLLQKIAELRAVGVGDHISLPQLVVCGDQSAGKSSVLEGITEIPFPRADGVCTKFATEITLTHSNTHSTAEITATIIPHAGRSEEEKSKLLAFKRRLKGYNELPDIIKEVGELMGLRGFGDDNSNNNTSGPAFGEDVLSIHEVSDKGRHLTVVDLPGLIAVSGDDQTEDDVDIVAGLVKRYIESPRTIIAAIIQAGNDTATQKIIKMAQKVDPSGDRTVGVVTKPDLINEGTEGRVVKLSRNEDTIKLKRGYFVVRNPAPKDLKGGTLSAEKRARQEADYFASPRWQQPDSQLNKSRVGMPNLFKYLQEYLEQHIKRELPKVLDDIRRLLKDADKALRPLGPERHEVVDMRAYITDLSLKYRDICKYGIKGTYESFGGSFFKEDETRLRAQIQQFNDQFANNMRLNGAKRKYLTAFADENETSSNQPILPSKEDNTTKLYHEQCSPWLEIAESHLEKVYNYTNSFIQKLFIFITPDEKVQGSLFKEAEESLRTCLDDAKLEMKKLWQDEMTVPMTYNHYYTENVQKARKDELTSILKNILNEATNGHLNSNFAVHTSNIRSHIDLLKTEPNMETQACKDAIISLKAYYKADEHLRRMKVALKTFVDNVCRQVIERHILRDLAELFSPVGIPKYSDEKIKALAAESEESHRKREELKRLKETLESGLKILV</sequence>
<dbReference type="GO" id="GO:0016559">
    <property type="term" value="P:peroxisome fission"/>
    <property type="evidence" value="ECO:0007669"/>
    <property type="project" value="TreeGrafter"/>
</dbReference>
<dbReference type="GO" id="GO:0003924">
    <property type="term" value="F:GTPase activity"/>
    <property type="evidence" value="ECO:0007669"/>
    <property type="project" value="InterPro"/>
</dbReference>
<dbReference type="PRINTS" id="PR00195">
    <property type="entry name" value="DYNAMIN"/>
</dbReference>
<dbReference type="Proteomes" id="UP000479691">
    <property type="component" value="Unassembled WGS sequence"/>
</dbReference>
<evidence type="ECO:0000259" key="3">
    <source>
        <dbReference type="PROSITE" id="PS51388"/>
    </source>
</evidence>
<dbReference type="InterPro" id="IPR000375">
    <property type="entry name" value="Dynamin_stalk"/>
</dbReference>
<dbReference type="GO" id="GO:0008017">
    <property type="term" value="F:microtubule binding"/>
    <property type="evidence" value="ECO:0007669"/>
    <property type="project" value="TreeGrafter"/>
</dbReference>
<feature type="domain" description="GED" evidence="3">
    <location>
        <begin position="604"/>
        <end position="688"/>
    </location>
</feature>
<evidence type="ECO:0000313" key="6">
    <source>
        <dbReference type="Proteomes" id="UP000479691"/>
    </source>
</evidence>
<dbReference type="GO" id="GO:0006897">
    <property type="term" value="P:endocytosis"/>
    <property type="evidence" value="ECO:0007669"/>
    <property type="project" value="TreeGrafter"/>
</dbReference>